<evidence type="ECO:0000313" key="3">
    <source>
        <dbReference type="EMBL" id="HIW70075.1"/>
    </source>
</evidence>
<dbReference type="EMBL" id="DXGK01000031">
    <property type="protein sequence ID" value="HIW70075.1"/>
    <property type="molecule type" value="Genomic_DNA"/>
</dbReference>
<evidence type="ECO:0000259" key="2">
    <source>
        <dbReference type="Pfam" id="PF12850"/>
    </source>
</evidence>
<dbReference type="PANTHER" id="PTHR42850">
    <property type="entry name" value="METALLOPHOSPHOESTERASE"/>
    <property type="match status" value="1"/>
</dbReference>
<dbReference type="Pfam" id="PF12850">
    <property type="entry name" value="Metallophos_2"/>
    <property type="match status" value="1"/>
</dbReference>
<feature type="domain" description="Calcineurin-like phosphoesterase" evidence="2">
    <location>
        <begin position="4"/>
        <end position="189"/>
    </location>
</feature>
<dbReference type="GO" id="GO:0005737">
    <property type="term" value="C:cytoplasm"/>
    <property type="evidence" value="ECO:0007669"/>
    <property type="project" value="TreeGrafter"/>
</dbReference>
<gene>
    <name evidence="3" type="ORF">H9876_01650</name>
</gene>
<dbReference type="PANTHER" id="PTHR42850:SF2">
    <property type="entry name" value="BLL5683 PROTEIN"/>
    <property type="match status" value="1"/>
</dbReference>
<dbReference type="InterPro" id="IPR050126">
    <property type="entry name" value="Ap4A_hydrolase"/>
</dbReference>
<comment type="caution">
    <text evidence="3">The sequence shown here is derived from an EMBL/GenBank/DDBJ whole genome shotgun (WGS) entry which is preliminary data.</text>
</comment>
<reference evidence="3" key="1">
    <citation type="journal article" date="2021" name="PeerJ">
        <title>Extensive microbial diversity within the chicken gut microbiome revealed by metagenomics and culture.</title>
        <authorList>
            <person name="Gilroy R."/>
            <person name="Ravi A."/>
            <person name="Getino M."/>
            <person name="Pursley I."/>
            <person name="Horton D.L."/>
            <person name="Alikhan N.F."/>
            <person name="Baker D."/>
            <person name="Gharbi K."/>
            <person name="Hall N."/>
            <person name="Watson M."/>
            <person name="Adriaenssens E.M."/>
            <person name="Foster-Nyarko E."/>
            <person name="Jarju S."/>
            <person name="Secka A."/>
            <person name="Antonio M."/>
            <person name="Oren A."/>
            <person name="Chaudhuri R.R."/>
            <person name="La Ragione R."/>
            <person name="Hildebrand F."/>
            <person name="Pallen M.J."/>
        </authorList>
    </citation>
    <scope>NUCLEOTIDE SEQUENCE</scope>
    <source>
        <strain evidence="3">ChiHejej3B27-2180</strain>
    </source>
</reference>
<name>A0A9D1QPZ4_9LACO</name>
<dbReference type="PIRSF" id="PIRSF000883">
    <property type="entry name" value="Pesterase_MJ0912"/>
    <property type="match status" value="1"/>
</dbReference>
<sequence length="284" mass="32907">MSERIAVFADVHGSYTALAAMYQDSLKQHVDHYWFMGDLFLPGPGAANVWQLMQKIAPEYIVRGNWDDLAVRGAAGQMDLDKPSHVYFARLAQWLSTQLPSTVFNKMAKWPLHRTMTAGKYRFSLAHNLPDLNMGQHLFPTNDSANFDHAFPGNEDVVIYAHVHHELMRYATDERLVFNPGSVGEPFNGWQRIQDDMRARYLILTVDSMGISDIHFRHVPYQRDLELVAAEQAHVPYLELYEKQLKTGLVYTHDQKLLDHYNRLYGYADEYRRFQHDLGENGYD</sequence>
<dbReference type="Gene3D" id="3.60.21.10">
    <property type="match status" value="1"/>
</dbReference>
<organism evidence="3 4">
    <name type="scientific">Candidatus Limosilactobacillus merdipullorum</name>
    <dbReference type="NCBI Taxonomy" id="2838653"/>
    <lineage>
        <taxon>Bacteria</taxon>
        <taxon>Bacillati</taxon>
        <taxon>Bacillota</taxon>
        <taxon>Bacilli</taxon>
        <taxon>Lactobacillales</taxon>
        <taxon>Lactobacillaceae</taxon>
        <taxon>Limosilactobacillus</taxon>
    </lineage>
</organism>
<dbReference type="InterPro" id="IPR024654">
    <property type="entry name" value="Calcineurin-like_PHP_lpxH"/>
</dbReference>
<accession>A0A9D1QPZ4</accession>
<dbReference type="InterPro" id="IPR011152">
    <property type="entry name" value="Pesterase_MJ0912"/>
</dbReference>
<reference evidence="3" key="2">
    <citation type="submission" date="2021-04" db="EMBL/GenBank/DDBJ databases">
        <authorList>
            <person name="Gilroy R."/>
        </authorList>
    </citation>
    <scope>NUCLEOTIDE SEQUENCE</scope>
    <source>
        <strain evidence="3">ChiHejej3B27-2180</strain>
    </source>
</reference>
<dbReference type="GO" id="GO:0016791">
    <property type="term" value="F:phosphatase activity"/>
    <property type="evidence" value="ECO:0007669"/>
    <property type="project" value="TreeGrafter"/>
</dbReference>
<dbReference type="AlphaFoldDB" id="A0A9D1QPZ4"/>
<protein>
    <submittedName>
        <fullName evidence="3">Metallophosphatase family protein</fullName>
    </submittedName>
</protein>
<evidence type="ECO:0000313" key="4">
    <source>
        <dbReference type="Proteomes" id="UP000886878"/>
    </source>
</evidence>
<comment type="similarity">
    <text evidence="1">Belongs to the metallophosphoesterase superfamily. YfcE family.</text>
</comment>
<evidence type="ECO:0000256" key="1">
    <source>
        <dbReference type="ARBA" id="ARBA00008950"/>
    </source>
</evidence>
<dbReference type="SUPFAM" id="SSF56300">
    <property type="entry name" value="Metallo-dependent phosphatases"/>
    <property type="match status" value="1"/>
</dbReference>
<proteinExistence type="inferred from homology"/>
<dbReference type="Proteomes" id="UP000886878">
    <property type="component" value="Unassembled WGS sequence"/>
</dbReference>
<dbReference type="InterPro" id="IPR029052">
    <property type="entry name" value="Metallo-depent_PP-like"/>
</dbReference>